<name>A0A2I1BSB7_ASPN1</name>
<reference evidence="3" key="1">
    <citation type="journal article" date="2018" name="Proc. Natl. Acad. Sci. U.S.A.">
        <title>Linking secondary metabolites to gene clusters through genome sequencing of six diverse Aspergillus species.</title>
        <authorList>
            <person name="Kaerboelling I."/>
            <person name="Vesth T.C."/>
            <person name="Frisvad J.C."/>
            <person name="Nybo J.L."/>
            <person name="Theobald S."/>
            <person name="Kuo A."/>
            <person name="Bowyer P."/>
            <person name="Matsuda Y."/>
            <person name="Mondo S."/>
            <person name="Lyhne E.K."/>
            <person name="Kogle M.E."/>
            <person name="Clum A."/>
            <person name="Lipzen A."/>
            <person name="Salamov A."/>
            <person name="Ngan C.Y."/>
            <person name="Daum C."/>
            <person name="Chiniquy J."/>
            <person name="Barry K."/>
            <person name="LaButti K."/>
            <person name="Haridas S."/>
            <person name="Simmons B.A."/>
            <person name="Magnuson J.K."/>
            <person name="Mortensen U.H."/>
            <person name="Larsen T.O."/>
            <person name="Grigoriev I.V."/>
            <person name="Baker S.E."/>
            <person name="Andersen M.R."/>
        </authorList>
    </citation>
    <scope>NUCLEOTIDE SEQUENCE [LARGE SCALE GENOMIC DNA]</scope>
    <source>
        <strain evidence="3">IBT 16806</strain>
    </source>
</reference>
<evidence type="ECO:0000313" key="3">
    <source>
        <dbReference type="Proteomes" id="UP000234474"/>
    </source>
</evidence>
<comment type="caution">
    <text evidence="2">The sequence shown here is derived from an EMBL/GenBank/DDBJ whole genome shotgun (WGS) entry which is preliminary data.</text>
</comment>
<dbReference type="STRING" id="1392255.A0A2I1BSB7"/>
<feature type="region of interest" description="Disordered" evidence="1">
    <location>
        <begin position="85"/>
        <end position="229"/>
    </location>
</feature>
<dbReference type="AlphaFoldDB" id="A0A2I1BSB7"/>
<dbReference type="Proteomes" id="UP000234474">
    <property type="component" value="Unassembled WGS sequence"/>
</dbReference>
<evidence type="ECO:0000256" key="1">
    <source>
        <dbReference type="SAM" id="MobiDB-lite"/>
    </source>
</evidence>
<keyword evidence="3" id="KW-1185">Reference proteome</keyword>
<protein>
    <submittedName>
        <fullName evidence="2">Uncharacterized protein</fullName>
    </submittedName>
</protein>
<feature type="compositionally biased region" description="Basic residues" evidence="1">
    <location>
        <begin position="205"/>
        <end position="217"/>
    </location>
</feature>
<feature type="compositionally biased region" description="Low complexity" evidence="1">
    <location>
        <begin position="135"/>
        <end position="148"/>
    </location>
</feature>
<gene>
    <name evidence="2" type="ORF">P174DRAFT_474087</name>
</gene>
<organism evidence="2 3">
    <name type="scientific">Aspergillus novofumigatus (strain IBT 16806)</name>
    <dbReference type="NCBI Taxonomy" id="1392255"/>
    <lineage>
        <taxon>Eukaryota</taxon>
        <taxon>Fungi</taxon>
        <taxon>Dikarya</taxon>
        <taxon>Ascomycota</taxon>
        <taxon>Pezizomycotina</taxon>
        <taxon>Eurotiomycetes</taxon>
        <taxon>Eurotiomycetidae</taxon>
        <taxon>Eurotiales</taxon>
        <taxon>Aspergillaceae</taxon>
        <taxon>Aspergillus</taxon>
        <taxon>Aspergillus subgen. Fumigati</taxon>
    </lineage>
</organism>
<accession>A0A2I1BSB7</accession>
<feature type="compositionally biased region" description="Basic residues" evidence="1">
    <location>
        <begin position="179"/>
        <end position="190"/>
    </location>
</feature>
<proteinExistence type="predicted"/>
<sequence length="313" mass="32973">MDGWMPPGGPCRRMSRPMTMCVSLQVSVYGARGSPVPIRARAGQLVTPGRARPAYTDPGVCVSLQVSVYGARPCLPVCPPKGPRQLVTGPPSTNPSAPDPAPARRLPPRQLGQPTGRRPPHRAPTCAPPLPPSSLVPSLARAPCRSSPAPAPGPYDGARARGSLLATSARAPAQLPRPRPPRPPRARLRRPFPYTYPPTSTGPHRAGKRSRVRKSFRGRPTFAGRPRASHAAMCPGQLATALRHQAAARAGPCCRSGRAPGHLGPPTGVVPWRVEIRGNRSSPVPRVSGEGCLAPSKRPALPDPLVGGVCQQI</sequence>
<dbReference type="VEuPathDB" id="FungiDB:P174DRAFT_474087"/>
<dbReference type="EMBL" id="MSZS01000019">
    <property type="protein sequence ID" value="PKX88307.1"/>
    <property type="molecule type" value="Genomic_DNA"/>
</dbReference>
<evidence type="ECO:0000313" key="2">
    <source>
        <dbReference type="EMBL" id="PKX88307.1"/>
    </source>
</evidence>